<evidence type="ECO:0000259" key="1">
    <source>
        <dbReference type="Pfam" id="PF10108"/>
    </source>
</evidence>
<dbReference type="InterPro" id="IPR012337">
    <property type="entry name" value="RNaseH-like_sf"/>
</dbReference>
<dbReference type="InterPro" id="IPR036397">
    <property type="entry name" value="RNaseH_sf"/>
</dbReference>
<feature type="domain" description="Predicted 3'-5' exonuclease PolB-like" evidence="1">
    <location>
        <begin position="47"/>
        <end position="257"/>
    </location>
</feature>
<dbReference type="GO" id="GO:0003676">
    <property type="term" value="F:nucleic acid binding"/>
    <property type="evidence" value="ECO:0007669"/>
    <property type="project" value="InterPro"/>
</dbReference>
<dbReference type="Proteomes" id="UP000198611">
    <property type="component" value="Unassembled WGS sequence"/>
</dbReference>
<dbReference type="SUPFAM" id="SSF53098">
    <property type="entry name" value="Ribonuclease H-like"/>
    <property type="match status" value="1"/>
</dbReference>
<reference evidence="2 3" key="1">
    <citation type="submission" date="2016-10" db="EMBL/GenBank/DDBJ databases">
        <authorList>
            <person name="de Groot N.N."/>
        </authorList>
    </citation>
    <scope>NUCLEOTIDE SEQUENCE [LARGE SCALE GENOMIC DNA]</scope>
    <source>
        <strain evidence="2 3">HL3</strain>
    </source>
</reference>
<protein>
    <recommendedName>
        <fullName evidence="1">Predicted 3'-5' exonuclease PolB-like domain-containing protein</fullName>
    </recommendedName>
</protein>
<keyword evidence="3" id="KW-1185">Reference proteome</keyword>
<dbReference type="InterPro" id="IPR019288">
    <property type="entry name" value="3'-5'_exonuclease_PolB-like"/>
</dbReference>
<dbReference type="RefSeq" id="WP_093427213.1">
    <property type="nucleotide sequence ID" value="NZ_FOMJ01000001.1"/>
</dbReference>
<gene>
    <name evidence="2" type="ORF">SAMN05660831_00567</name>
</gene>
<dbReference type="EMBL" id="FOMJ01000001">
    <property type="protein sequence ID" value="SFD04119.1"/>
    <property type="molecule type" value="Genomic_DNA"/>
</dbReference>
<dbReference type="CDD" id="cd05782">
    <property type="entry name" value="DNA_polB_like1_exo"/>
    <property type="match status" value="1"/>
</dbReference>
<name>A0A1I1P2R7_9GAMM</name>
<evidence type="ECO:0000313" key="3">
    <source>
        <dbReference type="Proteomes" id="UP000198611"/>
    </source>
</evidence>
<organism evidence="2 3">
    <name type="scientific">Thiohalospira halophila DSM 15071</name>
    <dbReference type="NCBI Taxonomy" id="1123397"/>
    <lineage>
        <taxon>Bacteria</taxon>
        <taxon>Pseudomonadati</taxon>
        <taxon>Pseudomonadota</taxon>
        <taxon>Gammaproteobacteria</taxon>
        <taxon>Thiohalospirales</taxon>
        <taxon>Thiohalospiraceae</taxon>
        <taxon>Thiohalospira</taxon>
    </lineage>
</organism>
<dbReference type="AlphaFoldDB" id="A0A1I1P2R7"/>
<accession>A0A1I1P2R7</accession>
<evidence type="ECO:0000313" key="2">
    <source>
        <dbReference type="EMBL" id="SFD04119.1"/>
    </source>
</evidence>
<dbReference type="Gene3D" id="3.30.420.10">
    <property type="entry name" value="Ribonuclease H-like superfamily/Ribonuclease H"/>
    <property type="match status" value="1"/>
</dbReference>
<dbReference type="OrthoDB" id="13288at2"/>
<dbReference type="STRING" id="1123397.SAMN05660831_00567"/>
<dbReference type="Pfam" id="PF10108">
    <property type="entry name" value="DNA_pol_B_exo2"/>
    <property type="match status" value="1"/>
</dbReference>
<sequence>MNTLVFDIETVPDTDGARRLLDLGNELTDGEVAELMFQRRRQATGGSDFLRHHLHRVVAISVVLRDGADTLKVRSLGEPGDDEATLIDQFFRGIDHYHPTLVSWNGGGFDLPVLHYRGLLHGIQAPSYWDTGDQYSEHRFNNYLGRFHWRHTDLMDALAGYQPRAGAPLDEIATLMGFPGKMGMDGSKVWPAFQGGDIDGIRAYCETDVLNTWLVYLGFQHFTGQLDDAMLAQEQERLATLLAEDGRPHLREFLDAWRGEG</sequence>
<proteinExistence type="predicted"/>